<dbReference type="PANTHER" id="PTHR32089">
    <property type="entry name" value="METHYL-ACCEPTING CHEMOTAXIS PROTEIN MCPB"/>
    <property type="match status" value="1"/>
</dbReference>
<proteinExistence type="inferred from homology"/>
<keyword evidence="4" id="KW-0812">Transmembrane</keyword>
<dbReference type="InterPro" id="IPR004089">
    <property type="entry name" value="MCPsignal_dom"/>
</dbReference>
<dbReference type="Gene3D" id="1.10.287.950">
    <property type="entry name" value="Methyl-accepting chemotaxis protein"/>
    <property type="match status" value="1"/>
</dbReference>
<feature type="transmembrane region" description="Helical" evidence="4">
    <location>
        <begin position="12"/>
        <end position="34"/>
    </location>
</feature>
<dbReference type="Proteomes" id="UP000541109">
    <property type="component" value="Unassembled WGS sequence"/>
</dbReference>
<feature type="domain" description="Methyl-accepting transducer" evidence="5">
    <location>
        <begin position="163"/>
        <end position="424"/>
    </location>
</feature>
<keyword evidence="1 3" id="KW-0807">Transducer</keyword>
<dbReference type="InterPro" id="IPR003660">
    <property type="entry name" value="HAMP_dom"/>
</dbReference>
<comment type="caution">
    <text evidence="7">The sequence shown here is derived from an EMBL/GenBank/DDBJ whole genome shotgun (WGS) entry which is preliminary data.</text>
</comment>
<feature type="domain" description="HAMP" evidence="6">
    <location>
        <begin position="93"/>
        <end position="146"/>
    </location>
</feature>
<keyword evidence="4" id="KW-0472">Membrane</keyword>
<dbReference type="SMART" id="SM00304">
    <property type="entry name" value="HAMP"/>
    <property type="match status" value="1"/>
</dbReference>
<evidence type="ECO:0000259" key="5">
    <source>
        <dbReference type="PROSITE" id="PS50111"/>
    </source>
</evidence>
<dbReference type="GO" id="GO:0016020">
    <property type="term" value="C:membrane"/>
    <property type="evidence" value="ECO:0007669"/>
    <property type="project" value="InterPro"/>
</dbReference>
<protein>
    <submittedName>
        <fullName evidence="7">Methyl-accepting chemotaxis protein</fullName>
    </submittedName>
</protein>
<organism evidence="7 8">
    <name type="scientific">Stappia albiluteola</name>
    <dbReference type="NCBI Taxonomy" id="2758565"/>
    <lineage>
        <taxon>Bacteria</taxon>
        <taxon>Pseudomonadati</taxon>
        <taxon>Pseudomonadota</taxon>
        <taxon>Alphaproteobacteria</taxon>
        <taxon>Hyphomicrobiales</taxon>
        <taxon>Stappiaceae</taxon>
        <taxon>Stappia</taxon>
    </lineage>
</organism>
<dbReference type="CDD" id="cd06225">
    <property type="entry name" value="HAMP"/>
    <property type="match status" value="1"/>
</dbReference>
<evidence type="ECO:0000256" key="2">
    <source>
        <dbReference type="ARBA" id="ARBA00029447"/>
    </source>
</evidence>
<keyword evidence="4" id="KW-1133">Transmembrane helix</keyword>
<dbReference type="SUPFAM" id="SSF58104">
    <property type="entry name" value="Methyl-accepting chemotaxis protein (MCP) signaling domain"/>
    <property type="match status" value="1"/>
</dbReference>
<dbReference type="Gene3D" id="1.10.8.500">
    <property type="entry name" value="HAMP domain in histidine kinase"/>
    <property type="match status" value="1"/>
</dbReference>
<evidence type="ECO:0000256" key="4">
    <source>
        <dbReference type="SAM" id="Phobius"/>
    </source>
</evidence>
<evidence type="ECO:0000313" key="8">
    <source>
        <dbReference type="Proteomes" id="UP000541109"/>
    </source>
</evidence>
<dbReference type="PROSITE" id="PS50885">
    <property type="entry name" value="HAMP"/>
    <property type="match status" value="1"/>
</dbReference>
<dbReference type="SMART" id="SM00283">
    <property type="entry name" value="MA"/>
    <property type="match status" value="1"/>
</dbReference>
<dbReference type="Pfam" id="PF00672">
    <property type="entry name" value="HAMP"/>
    <property type="match status" value="1"/>
</dbReference>
<dbReference type="EMBL" id="JACFXV010000048">
    <property type="protein sequence ID" value="MBA5777340.1"/>
    <property type="molecule type" value="Genomic_DNA"/>
</dbReference>
<dbReference type="PROSITE" id="PS50111">
    <property type="entry name" value="CHEMOTAXIS_TRANSDUC_2"/>
    <property type="match status" value="1"/>
</dbReference>
<evidence type="ECO:0000256" key="1">
    <source>
        <dbReference type="ARBA" id="ARBA00023224"/>
    </source>
</evidence>
<dbReference type="AlphaFoldDB" id="A0A839AC84"/>
<gene>
    <name evidence="7" type="ORF">H2509_09395</name>
</gene>
<reference evidence="7 8" key="1">
    <citation type="submission" date="2020-07" db="EMBL/GenBank/DDBJ databases">
        <title>Stappia sp., F7233, whole genome shotgun sequencing project.</title>
        <authorList>
            <person name="Jiang S."/>
            <person name="Liu Z.W."/>
            <person name="Du Z.J."/>
        </authorList>
    </citation>
    <scope>NUCLEOTIDE SEQUENCE [LARGE SCALE GENOMIC DNA]</scope>
    <source>
        <strain evidence="7 8">F7233</strain>
    </source>
</reference>
<dbReference type="Pfam" id="PF00015">
    <property type="entry name" value="MCPsignal"/>
    <property type="match status" value="1"/>
</dbReference>
<name>A0A839AC84_9HYPH</name>
<accession>A0A839AC84</accession>
<comment type="similarity">
    <text evidence="2">Belongs to the methyl-accepting chemotaxis (MCP) protein family.</text>
</comment>
<dbReference type="GO" id="GO:0007165">
    <property type="term" value="P:signal transduction"/>
    <property type="evidence" value="ECO:0007669"/>
    <property type="project" value="UniProtKB-KW"/>
</dbReference>
<keyword evidence="8" id="KW-1185">Reference proteome</keyword>
<evidence type="ECO:0000259" key="6">
    <source>
        <dbReference type="PROSITE" id="PS50885"/>
    </source>
</evidence>
<evidence type="ECO:0000256" key="3">
    <source>
        <dbReference type="PROSITE-ProRule" id="PRU00284"/>
    </source>
</evidence>
<evidence type="ECO:0000313" key="7">
    <source>
        <dbReference type="EMBL" id="MBA5777340.1"/>
    </source>
</evidence>
<feature type="transmembrane region" description="Helical" evidence="4">
    <location>
        <begin position="70"/>
        <end position="93"/>
    </location>
</feature>
<sequence>MGEVRWTMSILGRFLVMVASAAVIMLAGSGYALFMFRELLAERLSDPAQAALLTGARASSHIDSLILEEVVQIALVCLPVGALFLAGAVYLGLGIKRPLSALQKGLDRLSEGDLEVAIAGADRSDEIGSIARSVVNFRANLVRKAEEDASMQLRHQSQMEGQRKEALKEVADRFEASVMGVVRTLASAAGKVGDNANALGKAVNASTQVAGNASEAAVEASSSVEMASDAAEAMATSIGEIGREMRLAAEMASKAVEEARSTDAIVGRLAESGRAIGEVVELINQIADQTNLLALNATIEAARAGEMGKGFAVVANEVKVLAGQTSKATEEIAGQVASVQTVADQAVEAIRTIAATIERINEISDTILGAVQKQMAATGEISQSVEFATQSTRSVTSNMEELSRTSDTTRAASELMREASGELAALSGDLQQQVSGFLSNIRAA</sequence>
<dbReference type="PANTHER" id="PTHR32089:SF112">
    <property type="entry name" value="LYSOZYME-LIKE PROTEIN-RELATED"/>
    <property type="match status" value="1"/>
</dbReference>